<sequence>DYRFDRDNLPSNQGGVPPQGDPNQITLQSLNCDMDPILTAAYDQREMPTTNLAQEIIVRNILKGVLPKLLEEG</sequence>
<name>A0A915KWF7_ROMCU</name>
<dbReference type="WBParaSite" id="nRc.2.0.1.t43141-RA">
    <property type="protein sequence ID" value="nRc.2.0.1.t43141-RA"/>
    <property type="gene ID" value="nRc.2.0.1.g43141"/>
</dbReference>
<accession>A0A915KWF7</accession>
<dbReference type="AlphaFoldDB" id="A0A915KWF7"/>
<keyword evidence="2" id="KW-1185">Reference proteome</keyword>
<evidence type="ECO:0000256" key="1">
    <source>
        <dbReference type="SAM" id="MobiDB-lite"/>
    </source>
</evidence>
<organism evidence="2 3">
    <name type="scientific">Romanomermis culicivorax</name>
    <name type="common">Nematode worm</name>
    <dbReference type="NCBI Taxonomy" id="13658"/>
    <lineage>
        <taxon>Eukaryota</taxon>
        <taxon>Metazoa</taxon>
        <taxon>Ecdysozoa</taxon>
        <taxon>Nematoda</taxon>
        <taxon>Enoplea</taxon>
        <taxon>Dorylaimia</taxon>
        <taxon>Mermithida</taxon>
        <taxon>Mermithoidea</taxon>
        <taxon>Mermithidae</taxon>
        <taxon>Romanomermis</taxon>
    </lineage>
</organism>
<reference evidence="3" key="1">
    <citation type="submission" date="2022-11" db="UniProtKB">
        <authorList>
            <consortium name="WormBaseParasite"/>
        </authorList>
    </citation>
    <scope>IDENTIFICATION</scope>
</reference>
<dbReference type="Proteomes" id="UP000887565">
    <property type="component" value="Unplaced"/>
</dbReference>
<evidence type="ECO:0000313" key="2">
    <source>
        <dbReference type="Proteomes" id="UP000887565"/>
    </source>
</evidence>
<proteinExistence type="predicted"/>
<evidence type="ECO:0000313" key="3">
    <source>
        <dbReference type="WBParaSite" id="nRc.2.0.1.t43141-RA"/>
    </source>
</evidence>
<protein>
    <submittedName>
        <fullName evidence="3">Uncharacterized protein</fullName>
    </submittedName>
</protein>
<feature type="region of interest" description="Disordered" evidence="1">
    <location>
        <begin position="1"/>
        <end position="26"/>
    </location>
</feature>